<reference evidence="2" key="1">
    <citation type="journal article" date="2013" name="J. Gen. Virol.">
        <title>Ultrastructural and genomic characterization of a second banchine polydnavirus confirms the existence of shared features within this ichnovirus lineage.</title>
        <authorList>
            <person name="Djoumad A."/>
            <person name="Stoltz D."/>
            <person name="Beliveau C."/>
            <person name="Boyle B."/>
            <person name="Kuhn L."/>
            <person name="Cusson M."/>
        </authorList>
    </citation>
    <scope>NUCLEOTIDE SEQUENCE</scope>
</reference>
<accession>S5DYY4</accession>
<protein>
    <submittedName>
        <fullName evidence="2">AsIV-cont00098-ORF2</fullName>
    </submittedName>
</protein>
<proteinExistence type="predicted"/>
<organism evidence="2">
    <name type="scientific">Apophua simplicipes ichnovirus</name>
    <dbReference type="NCBI Taxonomy" id="1329648"/>
    <lineage>
        <taxon>Viruses</taxon>
        <taxon>Viruses incertae sedis</taxon>
        <taxon>Polydnaviriformidae</taxon>
        <taxon>Ichnoviriform</taxon>
    </lineage>
</organism>
<name>S5DYY4_9VIRU</name>
<sequence>MVNPVSIEMEVLPRLNEESEIIEVHSGGDEESAEEEEEQEDPRFKKACHRFILWIMVPLFILMLYLGVTSTYKFISTNWK</sequence>
<keyword evidence="1" id="KW-0812">Transmembrane</keyword>
<feature type="transmembrane region" description="Helical" evidence="1">
    <location>
        <begin position="51"/>
        <end position="75"/>
    </location>
</feature>
<dbReference type="EMBL" id="KC752304">
    <property type="protein sequence ID" value="AGQ20212.1"/>
    <property type="molecule type" value="Genomic_DNA"/>
</dbReference>
<evidence type="ECO:0000256" key="1">
    <source>
        <dbReference type="SAM" id="Phobius"/>
    </source>
</evidence>
<keyword evidence="1" id="KW-1133">Transmembrane helix</keyword>
<keyword evidence="1" id="KW-0472">Membrane</keyword>
<evidence type="ECO:0000313" key="2">
    <source>
        <dbReference type="EMBL" id="AGQ20212.1"/>
    </source>
</evidence>